<dbReference type="NCBIfam" id="NF038083">
    <property type="entry name" value="CU044_5270_fam"/>
    <property type="match status" value="1"/>
</dbReference>
<dbReference type="InterPro" id="IPR047789">
    <property type="entry name" value="CU044_5270-like"/>
</dbReference>
<sequence>MTPLREFRADAPAPDRGRLAPGRRRLLDEAVRGGRVRDRWAGWWPAVAAGAAVVATAVVSVGILPVGGGSGGGGGAEAPPAASLRPHPDLRDAAAVLERAAAAVERLPDPVPLDDHWVYVKSLHEDRGEGTDPSHEERWVRYAGTGTGPGDPGKGKEAYPRPRERFDFLASLPDDPRKVLERARGFHASTGDEAEYPWYEPARPGSAYDYQALAALVRTYPAAHGGLAAVYRTLASVEGVKVVDHLVEDAAGRDVVAVYFDGAGKRPEGFPRTRDELLIDPETYTYAGSRSVVLADYSGELPDGTVHELRKGEFFRSVAVVRTALVGARDERP</sequence>
<evidence type="ECO:0000313" key="2">
    <source>
        <dbReference type="EMBL" id="PJE98414.1"/>
    </source>
</evidence>
<evidence type="ECO:0000256" key="1">
    <source>
        <dbReference type="SAM" id="MobiDB-lite"/>
    </source>
</evidence>
<organism evidence="2 3">
    <name type="scientific">Streptomyces carminius</name>
    <dbReference type="NCBI Taxonomy" id="2665496"/>
    <lineage>
        <taxon>Bacteria</taxon>
        <taxon>Bacillati</taxon>
        <taxon>Actinomycetota</taxon>
        <taxon>Actinomycetes</taxon>
        <taxon>Kitasatosporales</taxon>
        <taxon>Streptomycetaceae</taxon>
        <taxon>Streptomyces</taxon>
    </lineage>
</organism>
<dbReference type="EMBL" id="PGGW01000019">
    <property type="protein sequence ID" value="PJE98414.1"/>
    <property type="molecule type" value="Genomic_DNA"/>
</dbReference>
<protein>
    <recommendedName>
        <fullName evidence="4">CU044_5270 family protein</fullName>
    </recommendedName>
</protein>
<name>A0A2M8M2I5_9ACTN</name>
<dbReference type="AlphaFoldDB" id="A0A2M8M2I5"/>
<dbReference type="Proteomes" id="UP000230407">
    <property type="component" value="Unassembled WGS sequence"/>
</dbReference>
<reference evidence="2 3" key="1">
    <citation type="submission" date="2017-11" db="EMBL/GenBank/DDBJ databases">
        <title>Streptomyces carmine sp. nov., a novel actinomycete isolated from Sophora alopecuroides in Xinjiang, China.</title>
        <authorList>
            <person name="Wang Y."/>
            <person name="Luo X."/>
            <person name="Wan C."/>
            <person name="Zhang L."/>
        </authorList>
    </citation>
    <scope>NUCLEOTIDE SEQUENCE [LARGE SCALE GENOMIC DNA]</scope>
    <source>
        <strain evidence="2 3">TRM SA0054</strain>
    </source>
</reference>
<keyword evidence="3" id="KW-1185">Reference proteome</keyword>
<evidence type="ECO:0000313" key="3">
    <source>
        <dbReference type="Proteomes" id="UP000230407"/>
    </source>
</evidence>
<feature type="region of interest" description="Disordered" evidence="1">
    <location>
        <begin position="1"/>
        <end position="20"/>
    </location>
</feature>
<feature type="compositionally biased region" description="Basic and acidic residues" evidence="1">
    <location>
        <begin position="1"/>
        <end position="18"/>
    </location>
</feature>
<proteinExistence type="predicted"/>
<evidence type="ECO:0008006" key="4">
    <source>
        <dbReference type="Google" id="ProtNLM"/>
    </source>
</evidence>
<accession>A0A2M8M2I5</accession>
<comment type="caution">
    <text evidence="2">The sequence shown here is derived from an EMBL/GenBank/DDBJ whole genome shotgun (WGS) entry which is preliminary data.</text>
</comment>
<gene>
    <name evidence="2" type="ORF">CUT44_06810</name>
</gene>